<feature type="domain" description="DUF7923" evidence="3">
    <location>
        <begin position="90"/>
        <end position="272"/>
    </location>
</feature>
<proteinExistence type="predicted"/>
<evidence type="ECO:0000256" key="1">
    <source>
        <dbReference type="SAM" id="Coils"/>
    </source>
</evidence>
<keyword evidence="6" id="KW-1185">Reference proteome</keyword>
<evidence type="ECO:0000259" key="3">
    <source>
        <dbReference type="Pfam" id="PF25540"/>
    </source>
</evidence>
<evidence type="ECO:0000313" key="5">
    <source>
        <dbReference type="EMBL" id="KZP31312.1"/>
    </source>
</evidence>
<dbReference type="EMBL" id="KV417490">
    <property type="protein sequence ID" value="KZP31312.1"/>
    <property type="molecule type" value="Genomic_DNA"/>
</dbReference>
<dbReference type="OrthoDB" id="2270193at2759"/>
<evidence type="ECO:0000259" key="4">
    <source>
        <dbReference type="Pfam" id="PF25543"/>
    </source>
</evidence>
<dbReference type="Proteomes" id="UP000076532">
    <property type="component" value="Unassembled WGS sequence"/>
</dbReference>
<dbReference type="Pfam" id="PF25540">
    <property type="entry name" value="DUF7923"/>
    <property type="match status" value="1"/>
</dbReference>
<name>A0A166U4S4_9AGAM</name>
<dbReference type="AlphaFoldDB" id="A0A166U4S4"/>
<dbReference type="InterPro" id="IPR057683">
    <property type="entry name" value="DUF7923"/>
</dbReference>
<evidence type="ECO:0000313" key="6">
    <source>
        <dbReference type="Proteomes" id="UP000076532"/>
    </source>
</evidence>
<feature type="coiled-coil region" evidence="1">
    <location>
        <begin position="25"/>
        <end position="52"/>
    </location>
</feature>
<sequence length="430" mass="47263">MDENVSPSPKLTDWETLANATSTFVQELLLAKEEAEKRADALQLEVYAWKSALKAKDDEMLTMQRLSSDDLASATSRLAVVQRDYGSVKDDNPLLYCLIDGDGHIFSENHLVQGRQGGLEAARLLTDGLTAYMSDRAGLNMQGRPKVWVTVFLNKSGLTNVLSGNGVCTADTFNAFLQGFNNASPWFSVNDVGHGKEAADAKIHEHLRVLTRNPQIVQVFFAGGHDNGYTTTLNYLQTEGLLDKVTLLRGYEALGYELRILRLPEVKLDGVFMADKLQSLRPKPKPPSASISPADFESFRSLPQKSNPEAIPAGSKPLTIPIQPLSKLNPRPCTLHYLSRCRDGAKCTNGHHYQLSAEHLVELRANARNSPCKASVQGKCSKSGDCPWGHVCPNGSSCKLVNQGKCKFPADMHPNQPNQRNNGRGNHRKT</sequence>
<dbReference type="Pfam" id="PF25543">
    <property type="entry name" value="zf-CCCH_tandem"/>
    <property type="match status" value="1"/>
</dbReference>
<evidence type="ECO:0000256" key="2">
    <source>
        <dbReference type="SAM" id="MobiDB-lite"/>
    </source>
</evidence>
<protein>
    <recommendedName>
        <fullName evidence="7">C3H1-type domain-containing protein</fullName>
    </recommendedName>
</protein>
<dbReference type="PANTHER" id="PTHR37543">
    <property type="entry name" value="CCCH ZINC FINGER DNA BINDING PROTEIN (AFU_ORTHOLOGUE AFUA_5G12760)"/>
    <property type="match status" value="1"/>
</dbReference>
<dbReference type="InterPro" id="IPR057654">
    <property type="entry name" value="Znf-CCCH_tandem"/>
</dbReference>
<organism evidence="5 6">
    <name type="scientific">Athelia psychrophila</name>
    <dbReference type="NCBI Taxonomy" id="1759441"/>
    <lineage>
        <taxon>Eukaryota</taxon>
        <taxon>Fungi</taxon>
        <taxon>Dikarya</taxon>
        <taxon>Basidiomycota</taxon>
        <taxon>Agaricomycotina</taxon>
        <taxon>Agaricomycetes</taxon>
        <taxon>Agaricomycetidae</taxon>
        <taxon>Atheliales</taxon>
        <taxon>Atheliaceae</taxon>
        <taxon>Athelia</taxon>
    </lineage>
</organism>
<reference evidence="5 6" key="1">
    <citation type="journal article" date="2016" name="Mol. Biol. Evol.">
        <title>Comparative Genomics of Early-Diverging Mushroom-Forming Fungi Provides Insights into the Origins of Lignocellulose Decay Capabilities.</title>
        <authorList>
            <person name="Nagy L.G."/>
            <person name="Riley R."/>
            <person name="Tritt A."/>
            <person name="Adam C."/>
            <person name="Daum C."/>
            <person name="Floudas D."/>
            <person name="Sun H."/>
            <person name="Yadav J.S."/>
            <person name="Pangilinan J."/>
            <person name="Larsson K.H."/>
            <person name="Matsuura K."/>
            <person name="Barry K."/>
            <person name="Labutti K."/>
            <person name="Kuo R."/>
            <person name="Ohm R.A."/>
            <person name="Bhattacharya S.S."/>
            <person name="Shirouzu T."/>
            <person name="Yoshinaga Y."/>
            <person name="Martin F.M."/>
            <person name="Grigoriev I.V."/>
            <person name="Hibbett D.S."/>
        </authorList>
    </citation>
    <scope>NUCLEOTIDE SEQUENCE [LARGE SCALE GENOMIC DNA]</scope>
    <source>
        <strain evidence="5 6">CBS 109695</strain>
    </source>
</reference>
<feature type="domain" description="Tandem CCCH zinc finger" evidence="4">
    <location>
        <begin position="363"/>
        <end position="415"/>
    </location>
</feature>
<dbReference type="PANTHER" id="PTHR37543:SF1">
    <property type="entry name" value="CCCH ZINC FINGER DNA BINDING PROTEIN (AFU_ORTHOLOGUE AFUA_5G12760)"/>
    <property type="match status" value="1"/>
</dbReference>
<gene>
    <name evidence="5" type="ORF">FIBSPDRAFT_849810</name>
</gene>
<feature type="region of interest" description="Disordered" evidence="2">
    <location>
        <begin position="409"/>
        <end position="430"/>
    </location>
</feature>
<dbReference type="STRING" id="436010.A0A166U4S4"/>
<accession>A0A166U4S4</accession>
<feature type="compositionally biased region" description="Low complexity" evidence="2">
    <location>
        <begin position="413"/>
        <end position="424"/>
    </location>
</feature>
<keyword evidence="1" id="KW-0175">Coiled coil</keyword>
<evidence type="ECO:0008006" key="7">
    <source>
        <dbReference type="Google" id="ProtNLM"/>
    </source>
</evidence>